<dbReference type="InterPro" id="IPR010265">
    <property type="entry name" value="Phage_lambda_TipM"/>
</dbReference>
<protein>
    <recommendedName>
        <fullName evidence="3">Phage tail protein</fullName>
    </recommendedName>
</protein>
<evidence type="ECO:0008006" key="3">
    <source>
        <dbReference type="Google" id="ProtNLM"/>
    </source>
</evidence>
<dbReference type="AlphaFoldDB" id="N9PMW6"/>
<evidence type="ECO:0000313" key="1">
    <source>
        <dbReference type="EMBL" id="ENX34894.1"/>
    </source>
</evidence>
<dbReference type="Pfam" id="PF05939">
    <property type="entry name" value="Phage_min_tail"/>
    <property type="match status" value="1"/>
</dbReference>
<dbReference type="PATRIC" id="fig|1217695.3.peg.1490"/>
<proteinExistence type="predicted"/>
<accession>N9PMW6</accession>
<organism evidence="1 2">
    <name type="scientific">Acinetobacter colistiniresistens</name>
    <dbReference type="NCBI Taxonomy" id="280145"/>
    <lineage>
        <taxon>Bacteria</taxon>
        <taxon>Pseudomonadati</taxon>
        <taxon>Pseudomonadota</taxon>
        <taxon>Gammaproteobacteria</taxon>
        <taxon>Moraxellales</taxon>
        <taxon>Moraxellaceae</taxon>
        <taxon>Acinetobacter</taxon>
    </lineage>
</organism>
<comment type="caution">
    <text evidence="1">The sequence shown here is derived from an EMBL/GenBank/DDBJ whole genome shotgun (WGS) entry which is preliminary data.</text>
</comment>
<dbReference type="EMBL" id="APRZ01000014">
    <property type="protein sequence ID" value="ENX34894.1"/>
    <property type="molecule type" value="Genomic_DNA"/>
</dbReference>
<dbReference type="OrthoDB" id="8607203at2"/>
<dbReference type="Proteomes" id="UP000013009">
    <property type="component" value="Unassembled WGS sequence"/>
</dbReference>
<dbReference type="HOGENOM" id="CLU_142717_0_0_6"/>
<reference evidence="1 2" key="1">
    <citation type="submission" date="2013-02" db="EMBL/GenBank/DDBJ databases">
        <title>The Genome Sequence of Acinetobacter sp. NIPH 1859.</title>
        <authorList>
            <consortium name="The Broad Institute Genome Sequencing Platform"/>
            <consortium name="The Broad Institute Genome Sequencing Center for Infectious Disease"/>
            <person name="Cerqueira G."/>
            <person name="Feldgarden M."/>
            <person name="Courvalin P."/>
            <person name="Perichon B."/>
            <person name="Grillot-Courvalin C."/>
            <person name="Clermont D."/>
            <person name="Rocha E."/>
            <person name="Yoon E.-J."/>
            <person name="Nemec A."/>
            <person name="Walker B."/>
            <person name="Young S.K."/>
            <person name="Zeng Q."/>
            <person name="Gargeya S."/>
            <person name="Fitzgerald M."/>
            <person name="Haas B."/>
            <person name="Abouelleil A."/>
            <person name="Alvarado L."/>
            <person name="Arachchi H.M."/>
            <person name="Berlin A.M."/>
            <person name="Chapman S.B."/>
            <person name="Dewar J."/>
            <person name="Goldberg J."/>
            <person name="Griggs A."/>
            <person name="Gujja S."/>
            <person name="Hansen M."/>
            <person name="Howarth C."/>
            <person name="Imamovic A."/>
            <person name="Larimer J."/>
            <person name="McCowan C."/>
            <person name="Murphy C."/>
            <person name="Neiman D."/>
            <person name="Pearson M."/>
            <person name="Priest M."/>
            <person name="Roberts A."/>
            <person name="Saif S."/>
            <person name="Shea T."/>
            <person name="Sisk P."/>
            <person name="Sykes S."/>
            <person name="Wortman J."/>
            <person name="Nusbaum C."/>
            <person name="Birren B."/>
        </authorList>
    </citation>
    <scope>NUCLEOTIDE SEQUENCE [LARGE SCALE GENOMIC DNA]</scope>
    <source>
        <strain evidence="1 2">NIPH 1859</strain>
    </source>
</reference>
<evidence type="ECO:0000313" key="2">
    <source>
        <dbReference type="Proteomes" id="UP000013009"/>
    </source>
</evidence>
<dbReference type="RefSeq" id="WP_005272271.1">
    <property type="nucleotide sequence ID" value="NZ_KB850194.1"/>
</dbReference>
<gene>
    <name evidence="1" type="ORF">F889_01534</name>
</gene>
<keyword evidence="2" id="KW-1185">Reference proteome</keyword>
<name>N9PMW6_9GAMM</name>
<sequence length="114" mass="13197">MGDKVFKWECDLEGNSQTQKFSVLNTSFGDGYEQNTSVGINNIKGEWKYQRTAYKAEILEIKAFFDEHMGSQSFLWESPLDGQVRVKTDTSYAPMQLGGDVWRIMTNFKQVYYP</sequence>